<evidence type="ECO:0000256" key="2">
    <source>
        <dbReference type="ARBA" id="ARBA00006679"/>
    </source>
</evidence>
<dbReference type="Pfam" id="PF07681">
    <property type="entry name" value="DoxX"/>
    <property type="match status" value="1"/>
</dbReference>
<comment type="subcellular location">
    <subcellularLocation>
        <location evidence="1">Cell membrane</location>
        <topology evidence="1">Multi-pass membrane protein</topology>
    </subcellularLocation>
</comment>
<evidence type="ECO:0000256" key="4">
    <source>
        <dbReference type="ARBA" id="ARBA00022692"/>
    </source>
</evidence>
<gene>
    <name evidence="7" type="ORF">FNL38_1187</name>
</gene>
<name>A0A652YGX6_NOCGL</name>
<proteinExistence type="inferred from homology"/>
<dbReference type="PANTHER" id="PTHR33452">
    <property type="entry name" value="OXIDOREDUCTASE CATD-RELATED"/>
    <property type="match status" value="1"/>
</dbReference>
<organism evidence="7">
    <name type="scientific">Nocardia globerula</name>
    <dbReference type="NCBI Taxonomy" id="1818"/>
    <lineage>
        <taxon>Bacteria</taxon>
        <taxon>Bacillati</taxon>
        <taxon>Actinomycetota</taxon>
        <taxon>Actinomycetes</taxon>
        <taxon>Mycobacteriales</taxon>
        <taxon>Nocardiaceae</taxon>
        <taxon>Nocardia</taxon>
    </lineage>
</organism>
<accession>A0A652YGX6</accession>
<dbReference type="InterPro" id="IPR051907">
    <property type="entry name" value="DoxX-like_oxidoreductase"/>
</dbReference>
<dbReference type="EMBL" id="VNIQ01000018">
    <property type="protein sequence ID" value="TYQ00521.1"/>
    <property type="molecule type" value="Genomic_DNA"/>
</dbReference>
<evidence type="ECO:0000256" key="3">
    <source>
        <dbReference type="ARBA" id="ARBA00022475"/>
    </source>
</evidence>
<comment type="caution">
    <text evidence="7">The sequence shown here is derived from an EMBL/GenBank/DDBJ whole genome shotgun (WGS) entry which is preliminary data.</text>
</comment>
<evidence type="ECO:0000256" key="6">
    <source>
        <dbReference type="ARBA" id="ARBA00023136"/>
    </source>
</evidence>
<keyword evidence="6" id="KW-0472">Membrane</keyword>
<protein>
    <submittedName>
        <fullName evidence="7">Putative oxidoreductase</fullName>
    </submittedName>
</protein>
<keyword evidence="3" id="KW-1003">Cell membrane</keyword>
<keyword evidence="4" id="KW-0812">Transmembrane</keyword>
<keyword evidence="5" id="KW-1133">Transmembrane helix</keyword>
<comment type="similarity">
    <text evidence="2">Belongs to the DoxX family.</text>
</comment>
<sequence>MKNISSTAAPWGIAAFRIVVGFLFLCHGLSTLTGWPVAPWGGNTSSWTDWPGGWAATIELVAGTLIIIGLGTRAAAFIASGSMAVAYFWKHQPDGLLPIQNEGDSVVLFCWSLLLLVFIGPGAAALDNLRRAKATSSEVADEPVAVGTSSP</sequence>
<dbReference type="AlphaFoldDB" id="A0A652YGX6"/>
<evidence type="ECO:0000256" key="1">
    <source>
        <dbReference type="ARBA" id="ARBA00004651"/>
    </source>
</evidence>
<reference evidence="7" key="1">
    <citation type="submission" date="2019-07" db="EMBL/GenBank/DDBJ databases">
        <title>Genomic Encyclopedia of Type Strains, Phase IV (KMG-IV): sequencing the most valuable type-strain genomes for metagenomic binning, comparative biology and taxonomic classification.</title>
        <authorList>
            <person name="Goeker M."/>
        </authorList>
    </citation>
    <scope>NUCLEOTIDE SEQUENCE</scope>
    <source>
        <strain evidence="7">DSM 44596</strain>
    </source>
</reference>
<evidence type="ECO:0000313" key="7">
    <source>
        <dbReference type="EMBL" id="TYQ00521.1"/>
    </source>
</evidence>
<dbReference type="InterPro" id="IPR032808">
    <property type="entry name" value="DoxX"/>
</dbReference>
<evidence type="ECO:0000256" key="5">
    <source>
        <dbReference type="ARBA" id="ARBA00022989"/>
    </source>
</evidence>
<dbReference type="GO" id="GO:0005886">
    <property type="term" value="C:plasma membrane"/>
    <property type="evidence" value="ECO:0007669"/>
    <property type="project" value="UniProtKB-SubCell"/>
</dbReference>
<dbReference type="PANTHER" id="PTHR33452:SF4">
    <property type="entry name" value="BLL4328 PROTEIN"/>
    <property type="match status" value="1"/>
</dbReference>